<keyword evidence="3" id="KW-1185">Reference proteome</keyword>
<evidence type="ECO:0000313" key="2">
    <source>
        <dbReference type="Ensembl" id="ENSCINP00000010943.2"/>
    </source>
</evidence>
<feature type="chain" id="PRO_5003354343" evidence="1">
    <location>
        <begin position="20"/>
        <end position="72"/>
    </location>
</feature>
<reference evidence="2" key="3">
    <citation type="submission" date="2025-09" db="UniProtKB">
        <authorList>
            <consortium name="Ensembl"/>
        </authorList>
    </citation>
    <scope>IDENTIFICATION</scope>
</reference>
<keyword evidence="1" id="KW-0732">Signal</keyword>
<evidence type="ECO:0000256" key="1">
    <source>
        <dbReference type="SAM" id="SignalP"/>
    </source>
</evidence>
<sequence length="72" mass="8404">MKLFTICLVLLLVGKLCEGKDDVHRYQVTLDKAACPDGDCYKMVQEKVKELEIENDVKIDVQEYEKFQHQDL</sequence>
<organism evidence="2 3">
    <name type="scientific">Ciona intestinalis</name>
    <name type="common">Transparent sea squirt</name>
    <name type="synonym">Ascidia intestinalis</name>
    <dbReference type="NCBI Taxonomy" id="7719"/>
    <lineage>
        <taxon>Eukaryota</taxon>
        <taxon>Metazoa</taxon>
        <taxon>Chordata</taxon>
        <taxon>Tunicata</taxon>
        <taxon>Ascidiacea</taxon>
        <taxon>Phlebobranchia</taxon>
        <taxon>Cionidae</taxon>
        <taxon>Ciona</taxon>
    </lineage>
</organism>
<dbReference type="InParanoid" id="F7BPB4"/>
<evidence type="ECO:0000313" key="3">
    <source>
        <dbReference type="Proteomes" id="UP000008144"/>
    </source>
</evidence>
<name>F7BPB4_CIOIN</name>
<accession>F7BPB4</accession>
<proteinExistence type="predicted"/>
<protein>
    <submittedName>
        <fullName evidence="2">Uncharacterized protein</fullName>
    </submittedName>
</protein>
<reference evidence="2" key="2">
    <citation type="submission" date="2025-08" db="UniProtKB">
        <authorList>
            <consortium name="Ensembl"/>
        </authorList>
    </citation>
    <scope>IDENTIFICATION</scope>
</reference>
<reference evidence="3" key="1">
    <citation type="journal article" date="2002" name="Science">
        <title>The draft genome of Ciona intestinalis: insights into chordate and vertebrate origins.</title>
        <authorList>
            <person name="Dehal P."/>
            <person name="Satou Y."/>
            <person name="Campbell R.K."/>
            <person name="Chapman J."/>
            <person name="Degnan B."/>
            <person name="De Tomaso A."/>
            <person name="Davidson B."/>
            <person name="Di Gregorio A."/>
            <person name="Gelpke M."/>
            <person name="Goodstein D.M."/>
            <person name="Harafuji N."/>
            <person name="Hastings K.E."/>
            <person name="Ho I."/>
            <person name="Hotta K."/>
            <person name="Huang W."/>
            <person name="Kawashima T."/>
            <person name="Lemaire P."/>
            <person name="Martinez D."/>
            <person name="Meinertzhagen I.A."/>
            <person name="Necula S."/>
            <person name="Nonaka M."/>
            <person name="Putnam N."/>
            <person name="Rash S."/>
            <person name="Saiga H."/>
            <person name="Satake M."/>
            <person name="Terry A."/>
            <person name="Yamada L."/>
            <person name="Wang H.G."/>
            <person name="Awazu S."/>
            <person name="Azumi K."/>
            <person name="Boore J."/>
            <person name="Branno M."/>
            <person name="Chin-Bow S."/>
            <person name="DeSantis R."/>
            <person name="Doyle S."/>
            <person name="Francino P."/>
            <person name="Keys D.N."/>
            <person name="Haga S."/>
            <person name="Hayashi H."/>
            <person name="Hino K."/>
            <person name="Imai K.S."/>
            <person name="Inaba K."/>
            <person name="Kano S."/>
            <person name="Kobayashi K."/>
            <person name="Kobayashi M."/>
            <person name="Lee B.I."/>
            <person name="Makabe K.W."/>
            <person name="Manohar C."/>
            <person name="Matassi G."/>
            <person name="Medina M."/>
            <person name="Mochizuki Y."/>
            <person name="Mount S."/>
            <person name="Morishita T."/>
            <person name="Miura S."/>
            <person name="Nakayama A."/>
            <person name="Nishizaka S."/>
            <person name="Nomoto H."/>
            <person name="Ohta F."/>
            <person name="Oishi K."/>
            <person name="Rigoutsos I."/>
            <person name="Sano M."/>
            <person name="Sasaki A."/>
            <person name="Sasakura Y."/>
            <person name="Shoguchi E."/>
            <person name="Shin-i T."/>
            <person name="Spagnuolo A."/>
            <person name="Stainier D."/>
            <person name="Suzuki M.M."/>
            <person name="Tassy O."/>
            <person name="Takatori N."/>
            <person name="Tokuoka M."/>
            <person name="Yagi K."/>
            <person name="Yoshizaki F."/>
            <person name="Wada S."/>
            <person name="Zhang C."/>
            <person name="Hyatt P.D."/>
            <person name="Larimer F."/>
            <person name="Detter C."/>
            <person name="Doggett N."/>
            <person name="Glavina T."/>
            <person name="Hawkins T."/>
            <person name="Richardson P."/>
            <person name="Lucas S."/>
            <person name="Kohara Y."/>
            <person name="Levine M."/>
            <person name="Satoh N."/>
            <person name="Rokhsar D.S."/>
        </authorList>
    </citation>
    <scope>NUCLEOTIDE SEQUENCE [LARGE SCALE GENOMIC DNA]</scope>
</reference>
<dbReference type="AlphaFoldDB" id="F7BPB4"/>
<dbReference type="HOGENOM" id="CLU_2721492_0_0_1"/>
<dbReference type="Proteomes" id="UP000008144">
    <property type="component" value="Unassembled WGS sequence"/>
</dbReference>
<dbReference type="Ensembl" id="ENSCINT00000010943.2">
    <property type="protein sequence ID" value="ENSCINP00000010943.2"/>
    <property type="gene ID" value="ENSCING00000005325.2"/>
</dbReference>
<feature type="signal peptide" evidence="1">
    <location>
        <begin position="1"/>
        <end position="19"/>
    </location>
</feature>